<dbReference type="InterPro" id="IPR046953">
    <property type="entry name" value="Spore_GerAC-like_C"/>
</dbReference>
<dbReference type="AlphaFoldDB" id="A0A4S4BMN5"/>
<dbReference type="NCBIfam" id="TIGR02887">
    <property type="entry name" value="spore_ger_x_C"/>
    <property type="match status" value="1"/>
</dbReference>
<dbReference type="Pfam" id="PF25198">
    <property type="entry name" value="Spore_GerAC_N"/>
    <property type="match status" value="1"/>
</dbReference>
<keyword evidence="7" id="KW-0449">Lipoprotein</keyword>
<dbReference type="EMBL" id="SSOB01000028">
    <property type="protein sequence ID" value="THF75883.1"/>
    <property type="molecule type" value="Genomic_DNA"/>
</dbReference>
<dbReference type="GO" id="GO:0016020">
    <property type="term" value="C:membrane"/>
    <property type="evidence" value="ECO:0007669"/>
    <property type="project" value="UniProtKB-SubCell"/>
</dbReference>
<dbReference type="GO" id="GO:0009847">
    <property type="term" value="P:spore germination"/>
    <property type="evidence" value="ECO:0007669"/>
    <property type="project" value="InterPro"/>
</dbReference>
<accession>A0A4S4BMN5</accession>
<keyword evidence="3" id="KW-0309">Germination</keyword>
<evidence type="ECO:0000256" key="2">
    <source>
        <dbReference type="ARBA" id="ARBA00007886"/>
    </source>
</evidence>
<dbReference type="RefSeq" id="WP_136371687.1">
    <property type="nucleotide sequence ID" value="NZ_SSOB01000028.1"/>
</dbReference>
<dbReference type="InterPro" id="IPR008844">
    <property type="entry name" value="Spore_GerAC-like"/>
</dbReference>
<dbReference type="OrthoDB" id="9816067at2"/>
<dbReference type="PANTHER" id="PTHR35789:SF1">
    <property type="entry name" value="SPORE GERMINATION PROTEIN B3"/>
    <property type="match status" value="1"/>
</dbReference>
<dbReference type="InterPro" id="IPR057336">
    <property type="entry name" value="GerAC_N"/>
</dbReference>
<evidence type="ECO:0000256" key="4">
    <source>
        <dbReference type="ARBA" id="ARBA00022729"/>
    </source>
</evidence>
<keyword evidence="6" id="KW-0564">Palmitate</keyword>
<dbReference type="Gene3D" id="3.30.300.210">
    <property type="entry name" value="Nutrient germinant receptor protein C, domain 3"/>
    <property type="match status" value="1"/>
</dbReference>
<dbReference type="Gene3D" id="6.20.190.10">
    <property type="entry name" value="Nutrient germinant receptor protein C, domain 1"/>
    <property type="match status" value="1"/>
</dbReference>
<dbReference type="InterPro" id="IPR038501">
    <property type="entry name" value="Spore_GerAC_C_sf"/>
</dbReference>
<dbReference type="PANTHER" id="PTHR35789">
    <property type="entry name" value="SPORE GERMINATION PROTEIN B3"/>
    <property type="match status" value="1"/>
</dbReference>
<evidence type="ECO:0000259" key="8">
    <source>
        <dbReference type="Pfam" id="PF05504"/>
    </source>
</evidence>
<dbReference type="Pfam" id="PF05504">
    <property type="entry name" value="Spore_GerAC"/>
    <property type="match status" value="1"/>
</dbReference>
<feature type="domain" description="Spore germination GerAC-like C-terminal" evidence="8">
    <location>
        <begin position="237"/>
        <end position="399"/>
    </location>
</feature>
<evidence type="ECO:0000256" key="6">
    <source>
        <dbReference type="ARBA" id="ARBA00023139"/>
    </source>
</evidence>
<organism evidence="10 11">
    <name type="scientific">Cohnella fermenti</name>
    <dbReference type="NCBI Taxonomy" id="2565925"/>
    <lineage>
        <taxon>Bacteria</taxon>
        <taxon>Bacillati</taxon>
        <taxon>Bacillota</taxon>
        <taxon>Bacilli</taxon>
        <taxon>Bacillales</taxon>
        <taxon>Paenibacillaceae</taxon>
        <taxon>Cohnella</taxon>
    </lineage>
</organism>
<proteinExistence type="inferred from homology"/>
<comment type="subcellular location">
    <subcellularLocation>
        <location evidence="1">Membrane</location>
        <topology evidence="1">Lipid-anchor</topology>
    </subcellularLocation>
</comment>
<comment type="caution">
    <text evidence="10">The sequence shown here is derived from an EMBL/GenBank/DDBJ whole genome shotgun (WGS) entry which is preliminary data.</text>
</comment>
<evidence type="ECO:0000256" key="5">
    <source>
        <dbReference type="ARBA" id="ARBA00023136"/>
    </source>
</evidence>
<dbReference type="Proteomes" id="UP000310636">
    <property type="component" value="Unassembled WGS sequence"/>
</dbReference>
<evidence type="ECO:0000256" key="7">
    <source>
        <dbReference type="ARBA" id="ARBA00023288"/>
    </source>
</evidence>
<protein>
    <submittedName>
        <fullName evidence="10">Ger(X)C family spore germination protein</fullName>
    </submittedName>
</protein>
<evidence type="ECO:0000256" key="1">
    <source>
        <dbReference type="ARBA" id="ARBA00004635"/>
    </source>
</evidence>
<evidence type="ECO:0000256" key="3">
    <source>
        <dbReference type="ARBA" id="ARBA00022544"/>
    </source>
</evidence>
<evidence type="ECO:0000313" key="11">
    <source>
        <dbReference type="Proteomes" id="UP000310636"/>
    </source>
</evidence>
<keyword evidence="5" id="KW-0472">Membrane</keyword>
<keyword evidence="11" id="KW-1185">Reference proteome</keyword>
<keyword evidence="4" id="KW-0732">Signal</keyword>
<evidence type="ECO:0000313" key="10">
    <source>
        <dbReference type="EMBL" id="THF75883.1"/>
    </source>
</evidence>
<sequence>MSRCLPKTAESDSRGGLSPHFRRLGPALGRTVAALLLSPALLLSGCWDRTEVNDLAIVTAAAIDVADDGRVKLSTQIFIPGGEGSADLGGAPPSSGLQPNLVMSAVGSNLDDAASRLQEQLSRRFFWGQTDVFLFGEEMAKRGIEESLDYLTRHPQPRERSHMFVVAGDAASLIAWRPIVERNAAEVLREMSNMRTGFNVTLLGLYVQLSETAHTGLVPYIQLRKSESRESPRIIGAVSIKKLRMNGKFDLQETRGLMWLHDRIRSATLTAESPDGQGLLSMTVLKQKVKLKPIVKDGHWKMLVSLIGTGNLEENGSHIDVTKPAELARIEKQLAEVVKERVRSAVVSAQTMNSDVMGFADQFRRHYPKEWKKEKDNWDTIFPVLEVDIDAEIQIIKIGLTGRSNTLGEDK</sequence>
<comment type="similarity">
    <text evidence="2">Belongs to the GerABKC lipoprotein family.</text>
</comment>
<evidence type="ECO:0000259" key="9">
    <source>
        <dbReference type="Pfam" id="PF25198"/>
    </source>
</evidence>
<name>A0A4S4BMN5_9BACL</name>
<reference evidence="10 11" key="1">
    <citation type="submission" date="2019-04" db="EMBL/GenBank/DDBJ databases">
        <title>Cohnella sp. nov. isolated from preserved vegetables.</title>
        <authorList>
            <person name="Lin S.-Y."/>
            <person name="Hung M.-H."/>
            <person name="Young C.-C."/>
        </authorList>
    </citation>
    <scope>NUCLEOTIDE SEQUENCE [LARGE SCALE GENOMIC DNA]</scope>
    <source>
        <strain evidence="10 11">CC-MHH1044</strain>
    </source>
</reference>
<feature type="domain" description="Spore germination protein N-terminal" evidence="9">
    <location>
        <begin position="48"/>
        <end position="222"/>
    </location>
</feature>
<gene>
    <name evidence="10" type="ORF">E6C55_20480</name>
</gene>